<dbReference type="InterPro" id="IPR029063">
    <property type="entry name" value="SAM-dependent_MTases_sf"/>
</dbReference>
<dbReference type="EMBL" id="CADCUD010000077">
    <property type="protein sequence ID" value="CAA9325572.1"/>
    <property type="molecule type" value="Genomic_DNA"/>
</dbReference>
<evidence type="ECO:0000256" key="7">
    <source>
        <dbReference type="ARBA" id="ARBA00022679"/>
    </source>
</evidence>
<dbReference type="AlphaFoldDB" id="A0A6J4L706"/>
<keyword evidence="6 12" id="KW-0489">Methyltransferase</keyword>
<dbReference type="InterPro" id="IPR000682">
    <property type="entry name" value="PCMT"/>
</dbReference>
<keyword evidence="8" id="KW-0949">S-adenosyl-L-methionine</keyword>
<dbReference type="Pfam" id="PF01135">
    <property type="entry name" value="PCMT"/>
    <property type="match status" value="1"/>
</dbReference>
<sequence>MSVFRDAVSRAMREVARVDFLPPEQRSRADDDVALPIAGGQSCSQPRTVAAMLRLLDVRPGHRILDVGSGSGWSTALLGTLTGPTGSVDGVELDLGLAAWGAGNVAAYAMPWVRVQPADPAHLGLPSGAPYDRILVSADGGFIPPDLVEQLIVGGVMVLPVDGVMTRLVRTGTGAQLTTHGDYRFVPLR</sequence>
<dbReference type="Gene3D" id="3.40.50.150">
    <property type="entry name" value="Vaccinia Virus protein VP39"/>
    <property type="match status" value="1"/>
</dbReference>
<evidence type="ECO:0000256" key="9">
    <source>
        <dbReference type="ARBA" id="ARBA00030757"/>
    </source>
</evidence>
<evidence type="ECO:0000256" key="11">
    <source>
        <dbReference type="ARBA" id="ARBA00031350"/>
    </source>
</evidence>
<evidence type="ECO:0000256" key="6">
    <source>
        <dbReference type="ARBA" id="ARBA00022603"/>
    </source>
</evidence>
<evidence type="ECO:0000256" key="5">
    <source>
        <dbReference type="ARBA" id="ARBA00022490"/>
    </source>
</evidence>
<keyword evidence="7 12" id="KW-0808">Transferase</keyword>
<dbReference type="GO" id="GO:0004719">
    <property type="term" value="F:protein-L-isoaspartate (D-aspartate) O-methyltransferase activity"/>
    <property type="evidence" value="ECO:0007669"/>
    <property type="project" value="UniProtKB-EC"/>
</dbReference>
<comment type="similarity">
    <text evidence="2">Belongs to the methyltransferase superfamily. L-isoaspartyl/D-aspartyl protein methyltransferase family.</text>
</comment>
<evidence type="ECO:0000313" key="12">
    <source>
        <dbReference type="EMBL" id="CAA9325572.1"/>
    </source>
</evidence>
<evidence type="ECO:0000256" key="4">
    <source>
        <dbReference type="ARBA" id="ARBA00013346"/>
    </source>
</evidence>
<dbReference type="GO" id="GO:0032259">
    <property type="term" value="P:methylation"/>
    <property type="evidence" value="ECO:0007669"/>
    <property type="project" value="UniProtKB-KW"/>
</dbReference>
<reference evidence="12" key="1">
    <citation type="submission" date="2020-02" db="EMBL/GenBank/DDBJ databases">
        <authorList>
            <person name="Meier V. D."/>
        </authorList>
    </citation>
    <scope>NUCLEOTIDE SEQUENCE</scope>
    <source>
        <strain evidence="12">AVDCRST_MAG46</strain>
    </source>
</reference>
<gene>
    <name evidence="12" type="ORF">AVDCRST_MAG46-1102</name>
</gene>
<dbReference type="PANTHER" id="PTHR11579">
    <property type="entry name" value="PROTEIN-L-ISOASPARTATE O-METHYLTRANSFERASE"/>
    <property type="match status" value="1"/>
</dbReference>
<dbReference type="CDD" id="cd02440">
    <property type="entry name" value="AdoMet_MTases"/>
    <property type="match status" value="1"/>
</dbReference>
<evidence type="ECO:0000256" key="1">
    <source>
        <dbReference type="ARBA" id="ARBA00004496"/>
    </source>
</evidence>
<name>A0A6J4L706_9ACTN</name>
<dbReference type="GO" id="GO:0005737">
    <property type="term" value="C:cytoplasm"/>
    <property type="evidence" value="ECO:0007669"/>
    <property type="project" value="UniProtKB-SubCell"/>
</dbReference>
<dbReference type="EC" id="2.1.1.77" evidence="3"/>
<proteinExistence type="inferred from homology"/>
<evidence type="ECO:0000256" key="2">
    <source>
        <dbReference type="ARBA" id="ARBA00005369"/>
    </source>
</evidence>
<evidence type="ECO:0000256" key="3">
    <source>
        <dbReference type="ARBA" id="ARBA00011890"/>
    </source>
</evidence>
<dbReference type="PANTHER" id="PTHR11579:SF0">
    <property type="entry name" value="PROTEIN-L-ISOASPARTATE(D-ASPARTATE) O-METHYLTRANSFERASE"/>
    <property type="match status" value="1"/>
</dbReference>
<protein>
    <recommendedName>
        <fullName evidence="4">Protein-L-isoaspartate O-methyltransferase</fullName>
        <ecNumber evidence="3">2.1.1.77</ecNumber>
    </recommendedName>
    <alternativeName>
        <fullName evidence="11">L-isoaspartyl protein carboxyl methyltransferase</fullName>
    </alternativeName>
    <alternativeName>
        <fullName evidence="9">Protein L-isoaspartyl methyltransferase</fullName>
    </alternativeName>
    <alternativeName>
        <fullName evidence="10">Protein-beta-aspartate methyltransferase</fullName>
    </alternativeName>
</protein>
<evidence type="ECO:0000256" key="8">
    <source>
        <dbReference type="ARBA" id="ARBA00022691"/>
    </source>
</evidence>
<evidence type="ECO:0000256" key="10">
    <source>
        <dbReference type="ARBA" id="ARBA00031323"/>
    </source>
</evidence>
<dbReference type="SUPFAM" id="SSF53335">
    <property type="entry name" value="S-adenosyl-L-methionine-dependent methyltransferases"/>
    <property type="match status" value="1"/>
</dbReference>
<keyword evidence="5" id="KW-0963">Cytoplasm</keyword>
<organism evidence="12">
    <name type="scientific">uncultured Nocardioidaceae bacterium</name>
    <dbReference type="NCBI Taxonomy" id="253824"/>
    <lineage>
        <taxon>Bacteria</taxon>
        <taxon>Bacillati</taxon>
        <taxon>Actinomycetota</taxon>
        <taxon>Actinomycetes</taxon>
        <taxon>Propionibacteriales</taxon>
        <taxon>Nocardioidaceae</taxon>
        <taxon>environmental samples</taxon>
    </lineage>
</organism>
<comment type="subcellular location">
    <subcellularLocation>
        <location evidence="1">Cytoplasm</location>
    </subcellularLocation>
</comment>
<accession>A0A6J4L706</accession>